<protein>
    <submittedName>
        <fullName evidence="2">Uncharacterized protein</fullName>
    </submittedName>
</protein>
<dbReference type="Proteomes" id="UP000828390">
    <property type="component" value="Unassembled WGS sequence"/>
</dbReference>
<sequence length="119" mass="13679">MSGENKWPKMKGSTISKDISSENKRHWLLGTAPKIVRNGRYRDWERSGAKIGKPPGVLAQTDRQTNRQTGQKQYVPHYYSGGHKNVINNFYNHLLMLRGIPIFAIKTCRTKYVNTSVIF</sequence>
<comment type="caution">
    <text evidence="2">The sequence shown here is derived from an EMBL/GenBank/DDBJ whole genome shotgun (WGS) entry which is preliminary data.</text>
</comment>
<accession>A0A9D4H1B6</accession>
<feature type="region of interest" description="Disordered" evidence="1">
    <location>
        <begin position="46"/>
        <end position="71"/>
    </location>
</feature>
<reference evidence="2" key="1">
    <citation type="journal article" date="2019" name="bioRxiv">
        <title>The Genome of the Zebra Mussel, Dreissena polymorpha: A Resource for Invasive Species Research.</title>
        <authorList>
            <person name="McCartney M.A."/>
            <person name="Auch B."/>
            <person name="Kono T."/>
            <person name="Mallez S."/>
            <person name="Zhang Y."/>
            <person name="Obille A."/>
            <person name="Becker A."/>
            <person name="Abrahante J.E."/>
            <person name="Garbe J."/>
            <person name="Badalamenti J.P."/>
            <person name="Herman A."/>
            <person name="Mangelson H."/>
            <person name="Liachko I."/>
            <person name="Sullivan S."/>
            <person name="Sone E.D."/>
            <person name="Koren S."/>
            <person name="Silverstein K.A.T."/>
            <person name="Beckman K.B."/>
            <person name="Gohl D.M."/>
        </authorList>
    </citation>
    <scope>NUCLEOTIDE SEQUENCE</scope>
    <source>
        <strain evidence="2">Duluth1</strain>
        <tissue evidence="2">Whole animal</tissue>
    </source>
</reference>
<evidence type="ECO:0000313" key="2">
    <source>
        <dbReference type="EMBL" id="KAH3825615.1"/>
    </source>
</evidence>
<dbReference type="AlphaFoldDB" id="A0A9D4H1B6"/>
<organism evidence="2 3">
    <name type="scientific">Dreissena polymorpha</name>
    <name type="common">Zebra mussel</name>
    <name type="synonym">Mytilus polymorpha</name>
    <dbReference type="NCBI Taxonomy" id="45954"/>
    <lineage>
        <taxon>Eukaryota</taxon>
        <taxon>Metazoa</taxon>
        <taxon>Spiralia</taxon>
        <taxon>Lophotrochozoa</taxon>
        <taxon>Mollusca</taxon>
        <taxon>Bivalvia</taxon>
        <taxon>Autobranchia</taxon>
        <taxon>Heteroconchia</taxon>
        <taxon>Euheterodonta</taxon>
        <taxon>Imparidentia</taxon>
        <taxon>Neoheterodontei</taxon>
        <taxon>Myida</taxon>
        <taxon>Dreissenoidea</taxon>
        <taxon>Dreissenidae</taxon>
        <taxon>Dreissena</taxon>
    </lineage>
</organism>
<gene>
    <name evidence="2" type="ORF">DPMN_127496</name>
</gene>
<evidence type="ECO:0000256" key="1">
    <source>
        <dbReference type="SAM" id="MobiDB-lite"/>
    </source>
</evidence>
<keyword evidence="3" id="KW-1185">Reference proteome</keyword>
<reference evidence="2" key="2">
    <citation type="submission" date="2020-11" db="EMBL/GenBank/DDBJ databases">
        <authorList>
            <person name="McCartney M.A."/>
            <person name="Auch B."/>
            <person name="Kono T."/>
            <person name="Mallez S."/>
            <person name="Becker A."/>
            <person name="Gohl D.M."/>
            <person name="Silverstein K.A.T."/>
            <person name="Koren S."/>
            <person name="Bechman K.B."/>
            <person name="Herman A."/>
            <person name="Abrahante J.E."/>
            <person name="Garbe J."/>
        </authorList>
    </citation>
    <scope>NUCLEOTIDE SEQUENCE</scope>
    <source>
        <strain evidence="2">Duluth1</strain>
        <tissue evidence="2">Whole animal</tissue>
    </source>
</reference>
<name>A0A9D4H1B6_DREPO</name>
<feature type="compositionally biased region" description="Polar residues" evidence="1">
    <location>
        <begin position="61"/>
        <end position="71"/>
    </location>
</feature>
<evidence type="ECO:0000313" key="3">
    <source>
        <dbReference type="Proteomes" id="UP000828390"/>
    </source>
</evidence>
<dbReference type="EMBL" id="JAIWYP010000005">
    <property type="protein sequence ID" value="KAH3825615.1"/>
    <property type="molecule type" value="Genomic_DNA"/>
</dbReference>
<proteinExistence type="predicted"/>